<dbReference type="EMBL" id="ML770382">
    <property type="protein sequence ID" value="KAE9383633.1"/>
    <property type="molecule type" value="Genomic_DNA"/>
</dbReference>
<keyword evidence="1" id="KW-0175">Coiled coil</keyword>
<reference evidence="2" key="1">
    <citation type="journal article" date="2019" name="Environ. Microbiol.">
        <title>Fungal ecological strategies reflected in gene transcription - a case study of two litter decomposers.</title>
        <authorList>
            <person name="Barbi F."/>
            <person name="Kohler A."/>
            <person name="Barry K."/>
            <person name="Baskaran P."/>
            <person name="Daum C."/>
            <person name="Fauchery L."/>
            <person name="Ihrmark K."/>
            <person name="Kuo A."/>
            <person name="LaButti K."/>
            <person name="Lipzen A."/>
            <person name="Morin E."/>
            <person name="Grigoriev I.V."/>
            <person name="Henrissat B."/>
            <person name="Lindahl B."/>
            <person name="Martin F."/>
        </authorList>
    </citation>
    <scope>NUCLEOTIDE SEQUENCE</scope>
    <source>
        <strain evidence="2">JB14</strain>
    </source>
</reference>
<protein>
    <submittedName>
        <fullName evidence="2">Uncharacterized protein</fullName>
    </submittedName>
</protein>
<dbReference type="Proteomes" id="UP000799118">
    <property type="component" value="Unassembled WGS sequence"/>
</dbReference>
<evidence type="ECO:0000256" key="1">
    <source>
        <dbReference type="SAM" id="Coils"/>
    </source>
</evidence>
<keyword evidence="3" id="KW-1185">Reference proteome</keyword>
<organism evidence="2 3">
    <name type="scientific">Gymnopus androsaceus JB14</name>
    <dbReference type="NCBI Taxonomy" id="1447944"/>
    <lineage>
        <taxon>Eukaryota</taxon>
        <taxon>Fungi</taxon>
        <taxon>Dikarya</taxon>
        <taxon>Basidiomycota</taxon>
        <taxon>Agaricomycotina</taxon>
        <taxon>Agaricomycetes</taxon>
        <taxon>Agaricomycetidae</taxon>
        <taxon>Agaricales</taxon>
        <taxon>Marasmiineae</taxon>
        <taxon>Omphalotaceae</taxon>
        <taxon>Gymnopus</taxon>
    </lineage>
</organism>
<sequence length="85" mass="9831">MDDKVTELHKDFVFFQRKAKELALMDQWMSPPSIEDGAGLTELETITNELERIMNELQNAFKNIRVAKDKLKAELHGHDDMVEDA</sequence>
<evidence type="ECO:0000313" key="3">
    <source>
        <dbReference type="Proteomes" id="UP000799118"/>
    </source>
</evidence>
<accession>A0A6A4GE35</accession>
<evidence type="ECO:0000313" key="2">
    <source>
        <dbReference type="EMBL" id="KAE9383633.1"/>
    </source>
</evidence>
<feature type="coiled-coil region" evidence="1">
    <location>
        <begin position="40"/>
        <end position="74"/>
    </location>
</feature>
<name>A0A6A4GE35_9AGAR</name>
<dbReference type="AlphaFoldDB" id="A0A6A4GE35"/>
<proteinExistence type="predicted"/>
<gene>
    <name evidence="2" type="ORF">BT96DRAFT_1008947</name>
</gene>